<keyword evidence="6 10" id="KW-0472">Membrane</keyword>
<evidence type="ECO:0000256" key="2">
    <source>
        <dbReference type="ARBA" id="ARBA00022448"/>
    </source>
</evidence>
<evidence type="ECO:0000313" key="13">
    <source>
        <dbReference type="Proteomes" id="UP000594262"/>
    </source>
</evidence>
<sequence length="380" mass="43219">MVSTLERPLCQSYGADEEKDEMVRFFGIFHPKQVFQKARSYEADTMSMRRQWTKRSQRSQKSSSFQSAESGSGVSTFHIVLRAMLCLILHFMLLMIALISAAVIFSHVEDETEWHTPGSNQSNVRNFAERWNRLELKYNVTFTQEDKSLFAINTGLNTGTIEKSSNSQSYNYKKWFYFASMVSTTIGYGDVFPKTESGRLVFIIFSIISIPLMLSFIASCGDKIRVMHTSFLSALRQCVTGQQGGAPEDLLSCLLITISFVGHTSVGCALISGQHNWSLVDKIYYHVSMFTTTGLGDIIEPLDQQIDNVVPLFFYHIFGLALLFAAIKSFYCWYQSHQEALAVLRLTQRPLKARGRVTEFLPCCRPKLREEPRVESTMLI</sequence>
<dbReference type="GeneID" id="136823756"/>
<evidence type="ECO:0000256" key="5">
    <source>
        <dbReference type="ARBA" id="ARBA00023065"/>
    </source>
</evidence>
<keyword evidence="3 8" id="KW-0812">Transmembrane</keyword>
<evidence type="ECO:0000259" key="11">
    <source>
        <dbReference type="Pfam" id="PF07885"/>
    </source>
</evidence>
<feature type="compositionally biased region" description="Low complexity" evidence="9">
    <location>
        <begin position="59"/>
        <end position="70"/>
    </location>
</feature>
<dbReference type="InterPro" id="IPR003280">
    <property type="entry name" value="2pore_dom_K_chnl"/>
</dbReference>
<comment type="subcellular location">
    <subcellularLocation>
        <location evidence="1">Membrane</location>
        <topology evidence="1">Multi-pass membrane protein</topology>
    </subcellularLocation>
</comment>
<feature type="domain" description="Potassium channel" evidence="11">
    <location>
        <begin position="254"/>
        <end position="330"/>
    </location>
</feature>
<dbReference type="PANTHER" id="PTHR11003:SF291">
    <property type="entry name" value="IP11374P"/>
    <property type="match status" value="1"/>
</dbReference>
<name>A0A7M5XMI1_9CNID</name>
<dbReference type="Gene3D" id="1.10.287.70">
    <property type="match status" value="1"/>
</dbReference>
<evidence type="ECO:0000256" key="7">
    <source>
        <dbReference type="ARBA" id="ARBA00023303"/>
    </source>
</evidence>
<keyword evidence="4 10" id="KW-1133">Transmembrane helix</keyword>
<accession>A0A7M5XMI1</accession>
<feature type="transmembrane region" description="Helical" evidence="10">
    <location>
        <begin position="200"/>
        <end position="218"/>
    </location>
</feature>
<feature type="transmembrane region" description="Helical" evidence="10">
    <location>
        <begin position="313"/>
        <end position="334"/>
    </location>
</feature>
<evidence type="ECO:0000256" key="10">
    <source>
        <dbReference type="SAM" id="Phobius"/>
    </source>
</evidence>
<dbReference type="PANTHER" id="PTHR11003">
    <property type="entry name" value="POTASSIUM CHANNEL, SUBFAMILY K"/>
    <property type="match status" value="1"/>
</dbReference>
<feature type="domain" description="Potassium channel" evidence="11">
    <location>
        <begin position="166"/>
        <end position="224"/>
    </location>
</feature>
<keyword evidence="5 8" id="KW-0406">Ion transport</keyword>
<dbReference type="RefSeq" id="XP_066936026.1">
    <property type="nucleotide sequence ID" value="XM_067079925.1"/>
</dbReference>
<keyword evidence="13" id="KW-1185">Reference proteome</keyword>
<evidence type="ECO:0000256" key="4">
    <source>
        <dbReference type="ARBA" id="ARBA00022989"/>
    </source>
</evidence>
<keyword evidence="2 8" id="KW-0813">Transport</keyword>
<dbReference type="AlphaFoldDB" id="A0A7M5XMI1"/>
<protein>
    <recommendedName>
        <fullName evidence="11">Potassium channel domain-containing protein</fullName>
    </recommendedName>
</protein>
<proteinExistence type="inferred from homology"/>
<dbReference type="Proteomes" id="UP000594262">
    <property type="component" value="Unplaced"/>
</dbReference>
<comment type="similarity">
    <text evidence="8">Belongs to the two pore domain potassium channel (TC 1.A.1.8) family.</text>
</comment>
<evidence type="ECO:0000256" key="6">
    <source>
        <dbReference type="ARBA" id="ARBA00023136"/>
    </source>
</evidence>
<dbReference type="PRINTS" id="PR01333">
    <property type="entry name" value="2POREKCHANEL"/>
</dbReference>
<dbReference type="InterPro" id="IPR013099">
    <property type="entry name" value="K_chnl_dom"/>
</dbReference>
<keyword evidence="7 8" id="KW-0407">Ion channel</keyword>
<dbReference type="SUPFAM" id="SSF81324">
    <property type="entry name" value="Voltage-gated potassium channels"/>
    <property type="match status" value="2"/>
</dbReference>
<dbReference type="GO" id="GO:0015271">
    <property type="term" value="F:outward rectifier potassium channel activity"/>
    <property type="evidence" value="ECO:0007669"/>
    <property type="project" value="TreeGrafter"/>
</dbReference>
<feature type="region of interest" description="Disordered" evidence="9">
    <location>
        <begin position="50"/>
        <end position="70"/>
    </location>
</feature>
<reference evidence="12" key="1">
    <citation type="submission" date="2021-01" db="UniProtKB">
        <authorList>
            <consortium name="EnsemblMetazoa"/>
        </authorList>
    </citation>
    <scope>IDENTIFICATION</scope>
</reference>
<dbReference type="GO" id="GO:0005886">
    <property type="term" value="C:plasma membrane"/>
    <property type="evidence" value="ECO:0007669"/>
    <property type="project" value="TreeGrafter"/>
</dbReference>
<organism evidence="12 13">
    <name type="scientific">Clytia hemisphaerica</name>
    <dbReference type="NCBI Taxonomy" id="252671"/>
    <lineage>
        <taxon>Eukaryota</taxon>
        <taxon>Metazoa</taxon>
        <taxon>Cnidaria</taxon>
        <taxon>Hydrozoa</taxon>
        <taxon>Hydroidolina</taxon>
        <taxon>Leptothecata</taxon>
        <taxon>Obeliida</taxon>
        <taxon>Clytiidae</taxon>
        <taxon>Clytia</taxon>
    </lineage>
</organism>
<dbReference type="OrthoDB" id="297496at2759"/>
<evidence type="ECO:0000256" key="8">
    <source>
        <dbReference type="RuleBase" id="RU003857"/>
    </source>
</evidence>
<evidence type="ECO:0000256" key="9">
    <source>
        <dbReference type="SAM" id="MobiDB-lite"/>
    </source>
</evidence>
<evidence type="ECO:0000256" key="3">
    <source>
        <dbReference type="ARBA" id="ARBA00022692"/>
    </source>
</evidence>
<dbReference type="EnsemblMetazoa" id="CLYHEMT023915.1">
    <property type="protein sequence ID" value="CLYHEMP023915.1"/>
    <property type="gene ID" value="CLYHEMG023915"/>
</dbReference>
<evidence type="ECO:0000256" key="1">
    <source>
        <dbReference type="ARBA" id="ARBA00004141"/>
    </source>
</evidence>
<evidence type="ECO:0000313" key="12">
    <source>
        <dbReference type="EnsemblMetazoa" id="CLYHEMP023915.1"/>
    </source>
</evidence>
<dbReference type="GO" id="GO:0030322">
    <property type="term" value="P:stabilization of membrane potential"/>
    <property type="evidence" value="ECO:0007669"/>
    <property type="project" value="TreeGrafter"/>
</dbReference>
<dbReference type="GO" id="GO:0022841">
    <property type="term" value="F:potassium ion leak channel activity"/>
    <property type="evidence" value="ECO:0007669"/>
    <property type="project" value="TreeGrafter"/>
</dbReference>
<dbReference type="Pfam" id="PF07885">
    <property type="entry name" value="Ion_trans_2"/>
    <property type="match status" value="2"/>
</dbReference>
<feature type="transmembrane region" description="Helical" evidence="10">
    <location>
        <begin position="79"/>
        <end position="105"/>
    </location>
</feature>